<evidence type="ECO:0000256" key="3">
    <source>
        <dbReference type="ARBA" id="ARBA00022691"/>
    </source>
</evidence>
<protein>
    <submittedName>
        <fullName evidence="8">Radical SAM domain protein</fullName>
    </submittedName>
</protein>
<organism evidence="8 9">
    <name type="scientific">Chlorobium limicola (strain DSM 245 / NBRC 103803 / 6330)</name>
    <dbReference type="NCBI Taxonomy" id="290315"/>
    <lineage>
        <taxon>Bacteria</taxon>
        <taxon>Pseudomonadati</taxon>
        <taxon>Chlorobiota</taxon>
        <taxon>Chlorobiia</taxon>
        <taxon>Chlorobiales</taxon>
        <taxon>Chlorobiaceae</taxon>
        <taxon>Chlorobium/Pelodictyon group</taxon>
        <taxon>Chlorobium</taxon>
    </lineage>
</organism>
<reference evidence="8 9" key="1">
    <citation type="submission" date="2008-05" db="EMBL/GenBank/DDBJ databases">
        <title>Complete sequence of Chlorobium limicola DSM 245.</title>
        <authorList>
            <consortium name="US DOE Joint Genome Institute"/>
            <person name="Lucas S."/>
            <person name="Copeland A."/>
            <person name="Lapidus A."/>
            <person name="Glavina del Rio T."/>
            <person name="Dalin E."/>
            <person name="Tice H."/>
            <person name="Bruce D."/>
            <person name="Goodwin L."/>
            <person name="Pitluck S."/>
            <person name="Schmutz J."/>
            <person name="Larimer F."/>
            <person name="Land M."/>
            <person name="Hauser L."/>
            <person name="Kyrpides N."/>
            <person name="Ovchinnikova G."/>
            <person name="Zhao F."/>
            <person name="Li T."/>
            <person name="Liu Z."/>
            <person name="Overmann J."/>
            <person name="Bryant D.A."/>
            <person name="Richardson P."/>
        </authorList>
    </citation>
    <scope>NUCLEOTIDE SEQUENCE [LARGE SCALE GENOMIC DNA]</scope>
    <source>
        <strain evidence="9">DSM 245 / NBRC 103803 / 6330</strain>
    </source>
</reference>
<dbReference type="InterPro" id="IPR006638">
    <property type="entry name" value="Elp3/MiaA/NifB-like_rSAM"/>
</dbReference>
<dbReference type="Pfam" id="PF04055">
    <property type="entry name" value="Radical_SAM"/>
    <property type="match status" value="1"/>
</dbReference>
<evidence type="ECO:0000256" key="4">
    <source>
        <dbReference type="ARBA" id="ARBA00022723"/>
    </source>
</evidence>
<dbReference type="STRING" id="290315.Clim_1914"/>
<name>B3EF84_CHLL2</name>
<keyword evidence="2" id="KW-0004">4Fe-4S</keyword>
<proteinExistence type="predicted"/>
<dbReference type="AlphaFoldDB" id="B3EF84"/>
<dbReference type="HOGENOM" id="CLU_009273_4_0_10"/>
<dbReference type="CDD" id="cd01335">
    <property type="entry name" value="Radical_SAM"/>
    <property type="match status" value="1"/>
</dbReference>
<sequence>MKQYLIMKTPRSVDIDITNRCNLRCRHCYYYSSDAETPTELETAEWLRFFRELNECSVLRVVLAGGEPFMREDFRELIDGIVKNRMRFGILSNGTLVTDAIASFLAATRRCDYVQVSIDGSTPGIHDRLRGTGSFLQAVRGIELLRKHAINVVVRVTVTRWNIDDLRPLAAFLLDDLGFPAFSTNAASHLGLCRSHTDDVQLDTADRTKAMQILVELEKEYPGRITADAGPYADAKTFASMEQARIDQQGNMPGRGTLSGCGCIFMSLAVRADGVIVPCNMLSHIELGRINRDSLRDLWQNNPVLLQMRNRVTIPLTDFEFCKDCDYRNFCTGNCPALAYTTFGLIDHPSPDACLKRFLEEGGRLPELHDASTQSL</sequence>
<dbReference type="SMART" id="SM00729">
    <property type="entry name" value="Elp3"/>
    <property type="match status" value="1"/>
</dbReference>
<dbReference type="InterPro" id="IPR058240">
    <property type="entry name" value="rSAM_sf"/>
</dbReference>
<dbReference type="InterPro" id="IPR013785">
    <property type="entry name" value="Aldolase_TIM"/>
</dbReference>
<dbReference type="InterPro" id="IPR026344">
    <property type="entry name" value="SCM_rSAM_ScmE"/>
</dbReference>
<dbReference type="SFLD" id="SFLDG01386">
    <property type="entry name" value="main_SPASM_domain-containing"/>
    <property type="match status" value="1"/>
</dbReference>
<evidence type="ECO:0000256" key="1">
    <source>
        <dbReference type="ARBA" id="ARBA00001966"/>
    </source>
</evidence>
<dbReference type="PIRSF" id="PIRSF037420">
    <property type="entry name" value="PQQ_syn_pqqE"/>
    <property type="match status" value="1"/>
</dbReference>
<dbReference type="SUPFAM" id="SSF102114">
    <property type="entry name" value="Radical SAM enzymes"/>
    <property type="match status" value="1"/>
</dbReference>
<dbReference type="Proteomes" id="UP000008841">
    <property type="component" value="Chromosome"/>
</dbReference>
<dbReference type="EMBL" id="CP001097">
    <property type="protein sequence ID" value="ACD90946.1"/>
    <property type="molecule type" value="Genomic_DNA"/>
</dbReference>
<dbReference type="PROSITE" id="PS51918">
    <property type="entry name" value="RADICAL_SAM"/>
    <property type="match status" value="1"/>
</dbReference>
<dbReference type="InterPro" id="IPR050377">
    <property type="entry name" value="Radical_SAM_PqqE_MftC-like"/>
</dbReference>
<dbReference type="GO" id="GO:0051539">
    <property type="term" value="F:4 iron, 4 sulfur cluster binding"/>
    <property type="evidence" value="ECO:0007669"/>
    <property type="project" value="UniProtKB-KW"/>
</dbReference>
<keyword evidence="4" id="KW-0479">Metal-binding</keyword>
<keyword evidence="6" id="KW-0411">Iron-sulfur</keyword>
<evidence type="ECO:0000256" key="5">
    <source>
        <dbReference type="ARBA" id="ARBA00023004"/>
    </source>
</evidence>
<dbReference type="SFLD" id="SFLDG01067">
    <property type="entry name" value="SPASM/twitch_domain_containing"/>
    <property type="match status" value="1"/>
</dbReference>
<dbReference type="PANTHER" id="PTHR11228">
    <property type="entry name" value="RADICAL SAM DOMAIN PROTEIN"/>
    <property type="match status" value="1"/>
</dbReference>
<gene>
    <name evidence="8" type="ordered locus">Clim_1914</name>
</gene>
<dbReference type="NCBIfam" id="TIGR04250">
    <property type="entry name" value="SCM_rSAM_ScmE"/>
    <property type="match status" value="1"/>
</dbReference>
<dbReference type="InterPro" id="IPR023885">
    <property type="entry name" value="4Fe4S-binding_SPASM_dom"/>
</dbReference>
<dbReference type="Gene3D" id="3.20.20.70">
    <property type="entry name" value="Aldolase class I"/>
    <property type="match status" value="1"/>
</dbReference>
<dbReference type="GO" id="GO:0046872">
    <property type="term" value="F:metal ion binding"/>
    <property type="evidence" value="ECO:0007669"/>
    <property type="project" value="UniProtKB-KW"/>
</dbReference>
<dbReference type="eggNOG" id="COG0535">
    <property type="taxonomic scope" value="Bacteria"/>
</dbReference>
<keyword evidence="3" id="KW-0949">S-adenosyl-L-methionine</keyword>
<dbReference type="KEGG" id="cli:Clim_1914"/>
<dbReference type="NCBIfam" id="TIGR04085">
    <property type="entry name" value="rSAM_more_4Fe4S"/>
    <property type="match status" value="1"/>
</dbReference>
<dbReference type="Pfam" id="PF13186">
    <property type="entry name" value="SPASM"/>
    <property type="match status" value="1"/>
</dbReference>
<evidence type="ECO:0000313" key="9">
    <source>
        <dbReference type="Proteomes" id="UP000008841"/>
    </source>
</evidence>
<dbReference type="InterPro" id="IPR007197">
    <property type="entry name" value="rSAM"/>
</dbReference>
<accession>B3EF84</accession>
<keyword evidence="5" id="KW-0408">Iron</keyword>
<evidence type="ECO:0000256" key="2">
    <source>
        <dbReference type="ARBA" id="ARBA00022485"/>
    </source>
</evidence>
<evidence type="ECO:0000256" key="6">
    <source>
        <dbReference type="ARBA" id="ARBA00023014"/>
    </source>
</evidence>
<dbReference type="InterPro" id="IPR017200">
    <property type="entry name" value="PqqE-like"/>
</dbReference>
<feature type="domain" description="Radical SAM core" evidence="7">
    <location>
        <begin position="7"/>
        <end position="224"/>
    </location>
</feature>
<comment type="cofactor">
    <cofactor evidence="1">
        <name>[4Fe-4S] cluster</name>
        <dbReference type="ChEBI" id="CHEBI:49883"/>
    </cofactor>
</comment>
<dbReference type="GO" id="GO:0003824">
    <property type="term" value="F:catalytic activity"/>
    <property type="evidence" value="ECO:0007669"/>
    <property type="project" value="InterPro"/>
</dbReference>
<dbReference type="PANTHER" id="PTHR11228:SF7">
    <property type="entry name" value="PQQA PEPTIDE CYCLASE"/>
    <property type="match status" value="1"/>
</dbReference>
<dbReference type="SFLD" id="SFLDS00029">
    <property type="entry name" value="Radical_SAM"/>
    <property type="match status" value="1"/>
</dbReference>
<evidence type="ECO:0000259" key="7">
    <source>
        <dbReference type="PROSITE" id="PS51918"/>
    </source>
</evidence>
<evidence type="ECO:0000313" key="8">
    <source>
        <dbReference type="EMBL" id="ACD90946.1"/>
    </source>
</evidence>